<sequence length="451" mass="50447">MQANSVSRKKPEFGLIILGNSGSGKSYICNMIIGYERFETDHRREAVTTTVESHRINAGPSDLLIYNVPGLIESHQEEIDRNKREIVKAFEQSPMSVVIFLWTPVNGRPQPDDIIAFKALKEAYKFPSKSLIFVLNNIPSQRPPTYEARFFALLTKMLNPMPISLEDMFCLDTLNSEDNDEFSITRGRLIHFIAEHHEKEQKLQANIIVRSNELRMLREAVKKQYLEVEENKQALELQIKQMTNEYKAVRRGQEKRYHDLVFKLDVIKQQAVEGEKGHEFAGVESETLHKEKKTGLKGQCQQLWKKVEDERGVLKKVEKCYEIARNKLHTKHQSNDDDKKENFNTQSSIIEDEQERNETLQGDQLNKIPKKHTKRCKKNPDSSLLRPVIIGALGAGAGAAAGGVVGAVAGGAAGIVLGPCAIATAAAGAAAGVTIGGIGGALITLHRFRKK</sequence>
<keyword evidence="5" id="KW-0472">Membrane</keyword>
<gene>
    <name evidence="10" type="ORF">GRG538_LOCUS16298</name>
    <name evidence="11" type="ORF">HFQ381_LOCUS23977</name>
    <name evidence="9" type="ORF">KIK155_LOCUS13216</name>
    <name evidence="7" type="ORF">LUA448_LOCUS3941</name>
    <name evidence="12" type="ORF">QYT958_LOCUS23292</name>
    <name evidence="8" type="ORF">TIS948_LOCUS31292</name>
    <name evidence="13" type="ORF">TOA249_LOCUS31574</name>
</gene>
<dbReference type="EMBL" id="CAJOBO010002461">
    <property type="protein sequence ID" value="CAF4452246.1"/>
    <property type="molecule type" value="Genomic_DNA"/>
</dbReference>
<dbReference type="InterPro" id="IPR027417">
    <property type="entry name" value="P-loop_NTPase"/>
</dbReference>
<accession>A0A820SG92</accession>
<reference evidence="11" key="1">
    <citation type="submission" date="2021-02" db="EMBL/GenBank/DDBJ databases">
        <authorList>
            <person name="Nowell W R."/>
        </authorList>
    </citation>
    <scope>NUCLEOTIDE SEQUENCE</scope>
</reference>
<feature type="region of interest" description="Disordered" evidence="4">
    <location>
        <begin position="348"/>
        <end position="379"/>
    </location>
</feature>
<evidence type="ECO:0000256" key="2">
    <source>
        <dbReference type="ARBA" id="ARBA00022741"/>
    </source>
</evidence>
<keyword evidence="5" id="KW-1133">Transmembrane helix</keyword>
<evidence type="ECO:0000313" key="12">
    <source>
        <dbReference type="EMBL" id="CAF4791170.1"/>
    </source>
</evidence>
<organism evidence="11 14">
    <name type="scientific">Rotaria socialis</name>
    <dbReference type="NCBI Taxonomy" id="392032"/>
    <lineage>
        <taxon>Eukaryota</taxon>
        <taxon>Metazoa</taxon>
        <taxon>Spiralia</taxon>
        <taxon>Gnathifera</taxon>
        <taxon>Rotifera</taxon>
        <taxon>Eurotatoria</taxon>
        <taxon>Bdelloidea</taxon>
        <taxon>Philodinida</taxon>
        <taxon>Philodinidae</taxon>
        <taxon>Rotaria</taxon>
    </lineage>
</organism>
<proteinExistence type="inferred from homology"/>
<dbReference type="SUPFAM" id="SSF52540">
    <property type="entry name" value="P-loop containing nucleoside triphosphate hydrolases"/>
    <property type="match status" value="1"/>
</dbReference>
<keyword evidence="2" id="KW-0547">Nucleotide-binding</keyword>
<dbReference type="Proteomes" id="UP000663865">
    <property type="component" value="Unassembled WGS sequence"/>
</dbReference>
<dbReference type="Proteomes" id="UP000663848">
    <property type="component" value="Unassembled WGS sequence"/>
</dbReference>
<keyword evidence="3" id="KW-0175">Coiled coil</keyword>
<comment type="similarity">
    <text evidence="1">Belongs to the TRAFAC class TrmE-Era-EngA-EngB-Septin-like GTPase superfamily. AIG1/Toc34/Toc159-like paraseptin GTPase family. IAN subfamily.</text>
</comment>
<evidence type="ECO:0000256" key="1">
    <source>
        <dbReference type="ARBA" id="ARBA00008535"/>
    </source>
</evidence>
<dbReference type="EMBL" id="CAJOBR010004678">
    <property type="protein sequence ID" value="CAF4791170.1"/>
    <property type="molecule type" value="Genomic_DNA"/>
</dbReference>
<dbReference type="Pfam" id="PF04548">
    <property type="entry name" value="AIG1"/>
    <property type="match status" value="1"/>
</dbReference>
<dbReference type="OrthoDB" id="8954335at2759"/>
<evidence type="ECO:0000313" key="10">
    <source>
        <dbReference type="EMBL" id="CAF3480443.1"/>
    </source>
</evidence>
<dbReference type="EMBL" id="CAJNYT010002619">
    <property type="protein sequence ID" value="CAF3480443.1"/>
    <property type="molecule type" value="Genomic_DNA"/>
</dbReference>
<comment type="caution">
    <text evidence="11">The sequence shown here is derived from an EMBL/GenBank/DDBJ whole genome shotgun (WGS) entry which is preliminary data.</text>
</comment>
<dbReference type="Proteomes" id="UP000663825">
    <property type="component" value="Unassembled WGS sequence"/>
</dbReference>
<dbReference type="Proteomes" id="UP000663851">
    <property type="component" value="Unassembled WGS sequence"/>
</dbReference>
<evidence type="ECO:0000259" key="6">
    <source>
        <dbReference type="Pfam" id="PF04548"/>
    </source>
</evidence>
<keyword evidence="5" id="KW-0812">Transmembrane</keyword>
<dbReference type="InterPro" id="IPR006703">
    <property type="entry name" value="G_AIG1"/>
</dbReference>
<feature type="compositionally biased region" description="Basic residues" evidence="4">
    <location>
        <begin position="368"/>
        <end position="377"/>
    </location>
</feature>
<name>A0A820SG92_9BILA</name>
<evidence type="ECO:0000256" key="3">
    <source>
        <dbReference type="SAM" id="Coils"/>
    </source>
</evidence>
<feature type="transmembrane region" description="Helical" evidence="5">
    <location>
        <begin position="384"/>
        <end position="409"/>
    </location>
</feature>
<feature type="coiled-coil region" evidence="3">
    <location>
        <begin position="218"/>
        <end position="252"/>
    </location>
</feature>
<dbReference type="Gene3D" id="3.40.50.300">
    <property type="entry name" value="P-loop containing nucleotide triphosphate hydrolases"/>
    <property type="match status" value="1"/>
</dbReference>
<dbReference type="Proteomes" id="UP000663833">
    <property type="component" value="Unassembled WGS sequence"/>
</dbReference>
<evidence type="ECO:0000313" key="9">
    <source>
        <dbReference type="EMBL" id="CAF3462813.1"/>
    </source>
</evidence>
<evidence type="ECO:0000313" key="8">
    <source>
        <dbReference type="EMBL" id="CAF3442351.1"/>
    </source>
</evidence>
<dbReference type="Proteomes" id="UP000663838">
    <property type="component" value="Unassembled WGS sequence"/>
</dbReference>
<dbReference type="EMBL" id="CAJNYD010000233">
    <property type="protein sequence ID" value="CAF3234889.1"/>
    <property type="molecule type" value="Genomic_DNA"/>
</dbReference>
<dbReference type="AlphaFoldDB" id="A0A820SG92"/>
<evidence type="ECO:0000313" key="7">
    <source>
        <dbReference type="EMBL" id="CAF3234889.1"/>
    </source>
</evidence>
<evidence type="ECO:0000256" key="5">
    <source>
        <dbReference type="SAM" id="Phobius"/>
    </source>
</evidence>
<dbReference type="Proteomes" id="UP000663872">
    <property type="component" value="Unassembled WGS sequence"/>
</dbReference>
<evidence type="ECO:0000313" key="11">
    <source>
        <dbReference type="EMBL" id="CAF4452246.1"/>
    </source>
</evidence>
<feature type="domain" description="AIG1-type G" evidence="6">
    <location>
        <begin position="15"/>
        <end position="123"/>
    </location>
</feature>
<feature type="transmembrane region" description="Helical" evidence="5">
    <location>
        <begin position="415"/>
        <end position="445"/>
    </location>
</feature>
<dbReference type="EMBL" id="CAJOBS010006512">
    <property type="protein sequence ID" value="CAF4913575.1"/>
    <property type="molecule type" value="Genomic_DNA"/>
</dbReference>
<dbReference type="EMBL" id="CAJNYV010002221">
    <property type="protein sequence ID" value="CAF3462813.1"/>
    <property type="molecule type" value="Genomic_DNA"/>
</dbReference>
<dbReference type="EMBL" id="CAJNXB010005714">
    <property type="protein sequence ID" value="CAF3442351.1"/>
    <property type="molecule type" value="Genomic_DNA"/>
</dbReference>
<evidence type="ECO:0000256" key="4">
    <source>
        <dbReference type="SAM" id="MobiDB-lite"/>
    </source>
</evidence>
<dbReference type="GO" id="GO:0005525">
    <property type="term" value="F:GTP binding"/>
    <property type="evidence" value="ECO:0007669"/>
    <property type="project" value="InterPro"/>
</dbReference>
<protein>
    <recommendedName>
        <fullName evidence="6">AIG1-type G domain-containing protein</fullName>
    </recommendedName>
</protein>
<evidence type="ECO:0000313" key="14">
    <source>
        <dbReference type="Proteomes" id="UP000663851"/>
    </source>
</evidence>
<dbReference type="CDD" id="cd00882">
    <property type="entry name" value="Ras_like_GTPase"/>
    <property type="match status" value="1"/>
</dbReference>
<evidence type="ECO:0000313" key="13">
    <source>
        <dbReference type="EMBL" id="CAF4913575.1"/>
    </source>
</evidence>